<name>A0ABS6B2H3_9NOCA</name>
<gene>
    <name evidence="7" type="ORF">KO481_22765</name>
</gene>
<comment type="similarity">
    <text evidence="1">Belongs to the AfsR/DnrI/RedD regulatory family.</text>
</comment>
<accession>A0ABS6B2H3</accession>
<dbReference type="Pfam" id="PF00486">
    <property type="entry name" value="Trans_reg_C"/>
    <property type="match status" value="1"/>
</dbReference>
<evidence type="ECO:0000256" key="4">
    <source>
        <dbReference type="ARBA" id="ARBA00023125"/>
    </source>
</evidence>
<evidence type="ECO:0000259" key="6">
    <source>
        <dbReference type="PROSITE" id="PS50006"/>
    </source>
</evidence>
<proteinExistence type="inferred from homology"/>
<keyword evidence="2" id="KW-0597">Phosphoprotein</keyword>
<dbReference type="InterPro" id="IPR001867">
    <property type="entry name" value="OmpR/PhoB-type_DNA-bd"/>
</dbReference>
<evidence type="ECO:0000256" key="1">
    <source>
        <dbReference type="ARBA" id="ARBA00005820"/>
    </source>
</evidence>
<reference evidence="7 8" key="1">
    <citation type="submission" date="2021-06" db="EMBL/GenBank/DDBJ databases">
        <title>Actinomycetes sequencing.</title>
        <authorList>
            <person name="Shan Q."/>
        </authorList>
    </citation>
    <scope>NUCLEOTIDE SEQUENCE [LARGE SCALE GENOMIC DNA]</scope>
    <source>
        <strain evidence="7 8">NEAU-G5</strain>
    </source>
</reference>
<dbReference type="Pfam" id="PF00498">
    <property type="entry name" value="FHA"/>
    <property type="match status" value="1"/>
</dbReference>
<dbReference type="SUPFAM" id="SSF49879">
    <property type="entry name" value="SMAD/FHA domain"/>
    <property type="match status" value="1"/>
</dbReference>
<feature type="domain" description="FHA" evidence="6">
    <location>
        <begin position="295"/>
        <end position="344"/>
    </location>
</feature>
<keyword evidence="8" id="KW-1185">Reference proteome</keyword>
<dbReference type="CDD" id="cd15831">
    <property type="entry name" value="BTAD"/>
    <property type="match status" value="1"/>
</dbReference>
<evidence type="ECO:0000313" key="7">
    <source>
        <dbReference type="EMBL" id="MBU3064343.1"/>
    </source>
</evidence>
<dbReference type="PANTHER" id="PTHR35807">
    <property type="entry name" value="TRANSCRIPTIONAL REGULATOR REDD-RELATED"/>
    <property type="match status" value="1"/>
</dbReference>
<dbReference type="SMART" id="SM01043">
    <property type="entry name" value="BTAD"/>
    <property type="match status" value="1"/>
</dbReference>
<dbReference type="EMBL" id="JAHKNI010000007">
    <property type="protein sequence ID" value="MBU3064343.1"/>
    <property type="molecule type" value="Genomic_DNA"/>
</dbReference>
<dbReference type="InterPro" id="IPR000253">
    <property type="entry name" value="FHA_dom"/>
</dbReference>
<evidence type="ECO:0000256" key="2">
    <source>
        <dbReference type="ARBA" id="ARBA00022553"/>
    </source>
</evidence>
<dbReference type="SMART" id="SM00862">
    <property type="entry name" value="Trans_reg_C"/>
    <property type="match status" value="1"/>
</dbReference>
<dbReference type="SUPFAM" id="SSF46894">
    <property type="entry name" value="C-terminal effector domain of the bipartite response regulators"/>
    <property type="match status" value="1"/>
</dbReference>
<dbReference type="Gene3D" id="1.25.40.10">
    <property type="entry name" value="Tetratricopeptide repeat domain"/>
    <property type="match status" value="1"/>
</dbReference>
<evidence type="ECO:0000313" key="8">
    <source>
        <dbReference type="Proteomes" id="UP000733379"/>
    </source>
</evidence>
<protein>
    <submittedName>
        <fullName evidence="7">FHA domain-containing protein</fullName>
    </submittedName>
</protein>
<keyword evidence="3" id="KW-0805">Transcription regulation</keyword>
<keyword evidence="5" id="KW-0804">Transcription</keyword>
<dbReference type="SUPFAM" id="SSF48452">
    <property type="entry name" value="TPR-like"/>
    <property type="match status" value="1"/>
</dbReference>
<dbReference type="SMART" id="SM00240">
    <property type="entry name" value="FHA"/>
    <property type="match status" value="1"/>
</dbReference>
<dbReference type="Proteomes" id="UP000733379">
    <property type="component" value="Unassembled WGS sequence"/>
</dbReference>
<comment type="caution">
    <text evidence="7">The sequence shown here is derived from an EMBL/GenBank/DDBJ whole genome shotgun (WGS) entry which is preliminary data.</text>
</comment>
<evidence type="ECO:0000256" key="5">
    <source>
        <dbReference type="ARBA" id="ARBA00023163"/>
    </source>
</evidence>
<dbReference type="InterPro" id="IPR016032">
    <property type="entry name" value="Sig_transdc_resp-reg_C-effctor"/>
</dbReference>
<dbReference type="PANTHER" id="PTHR35807:SF1">
    <property type="entry name" value="TRANSCRIPTIONAL REGULATOR REDD"/>
    <property type="match status" value="1"/>
</dbReference>
<dbReference type="InterPro" id="IPR036388">
    <property type="entry name" value="WH-like_DNA-bd_sf"/>
</dbReference>
<sequence>MNRSSAAPLFISVLGPVRVEVGGKSVAVGGPRRQALIARLAIERQRVVSAAALADTVWDGALLSQVQTNLHAMVSKLRRSLEQAGAPPLLRTAAPGYFLDVDDWCCDADIFASLRRSGLDALAAGAADRAVVELEQALSQWNGEAFANLRTIGYFDRIGRALDNERRETLSALVDARLSASRYNEAVADLQALVRDDPYADRHWSRLIWALALAGRQSEARQACRQMRLLHHQELGLDPSPALLELEKQVHAGQLGPVAGPSLRTTVGALPDALRRGRLRRASDNAAFPIGRAGLRIGRAPDNDIVIDREDVSRYHAEVLHTRAGLVVRDRGSLNLTQLRGVDLPRGAIELLNSGDEICICGVSLIFEAEH</sequence>
<dbReference type="InterPro" id="IPR005158">
    <property type="entry name" value="BTAD"/>
</dbReference>
<dbReference type="InterPro" id="IPR008984">
    <property type="entry name" value="SMAD_FHA_dom_sf"/>
</dbReference>
<dbReference type="InterPro" id="IPR011990">
    <property type="entry name" value="TPR-like_helical_dom_sf"/>
</dbReference>
<organism evidence="7 8">
    <name type="scientific">Nocardia albiluteola</name>
    <dbReference type="NCBI Taxonomy" id="2842303"/>
    <lineage>
        <taxon>Bacteria</taxon>
        <taxon>Bacillati</taxon>
        <taxon>Actinomycetota</taxon>
        <taxon>Actinomycetes</taxon>
        <taxon>Mycobacteriales</taxon>
        <taxon>Nocardiaceae</taxon>
        <taxon>Nocardia</taxon>
    </lineage>
</organism>
<keyword evidence="4" id="KW-0238">DNA-binding</keyword>
<dbReference type="CDD" id="cd00060">
    <property type="entry name" value="FHA"/>
    <property type="match status" value="1"/>
</dbReference>
<dbReference type="Gene3D" id="1.10.10.10">
    <property type="entry name" value="Winged helix-like DNA-binding domain superfamily/Winged helix DNA-binding domain"/>
    <property type="match status" value="1"/>
</dbReference>
<dbReference type="Gene3D" id="2.60.200.20">
    <property type="match status" value="1"/>
</dbReference>
<dbReference type="Pfam" id="PF03704">
    <property type="entry name" value="BTAD"/>
    <property type="match status" value="1"/>
</dbReference>
<evidence type="ECO:0000256" key="3">
    <source>
        <dbReference type="ARBA" id="ARBA00023015"/>
    </source>
</evidence>
<dbReference type="PROSITE" id="PS50006">
    <property type="entry name" value="FHA_DOMAIN"/>
    <property type="match status" value="1"/>
</dbReference>
<dbReference type="InterPro" id="IPR051677">
    <property type="entry name" value="AfsR-DnrI-RedD_regulator"/>
</dbReference>